<dbReference type="PRINTS" id="PR00988">
    <property type="entry name" value="URIDINKINASE"/>
</dbReference>
<dbReference type="PROSITE" id="PS51161">
    <property type="entry name" value="ATP_CONE"/>
    <property type="match status" value="1"/>
</dbReference>
<dbReference type="GO" id="GO:0005524">
    <property type="term" value="F:ATP binding"/>
    <property type="evidence" value="ECO:0007669"/>
    <property type="project" value="UniProtKB-UniRule"/>
</dbReference>
<evidence type="ECO:0000313" key="6">
    <source>
        <dbReference type="Proteomes" id="UP000256388"/>
    </source>
</evidence>
<keyword evidence="5" id="KW-0808">Transferase</keyword>
<gene>
    <name evidence="5" type="ORF">DFR64_2409</name>
</gene>
<dbReference type="SUPFAM" id="SSF52540">
    <property type="entry name" value="P-loop containing nucleoside triphosphate hydrolases"/>
    <property type="match status" value="1"/>
</dbReference>
<keyword evidence="1 3" id="KW-0547">Nucleotide-binding</keyword>
<dbReference type="Pfam" id="PF03477">
    <property type="entry name" value="ATP-cone"/>
    <property type="match status" value="1"/>
</dbReference>
<dbReference type="Pfam" id="PF00485">
    <property type="entry name" value="PRK"/>
    <property type="match status" value="1"/>
</dbReference>
<dbReference type="RefSeq" id="WP_116225678.1">
    <property type="nucleotide sequence ID" value="NZ_AP018437.1"/>
</dbReference>
<sequence length="447" mass="51638">MGHLKYVIKRNGAKVPFTAQRISNAIYRAAVAVGGRDRQMAEDLTDDVIQYLEATLPEGQVPTVEDIQDAVEKALIEKGHAKVAKAYILYRDERARMRHQREFQTIHPSENIPWAKIWQVLDWAASHDLHTIEKYNRRLANGELQQVTSESEIFYEEDIKLAAEKISQRRGKVKIVLISGPSSSGKTTTTIKIGKILSQQGISLVALNVDNYFHDLDKHPKDEFGDYDFETPQALDLELINEHLNGLIQGQEVMLPIYDFKSGRRLDNSTPMKIGPNDIILIDSLHGLYPPMTADIADENKFKLYLEPLLQMKDKHGNYIRWTDIRLMRRMLRDQAFRAYDPEKTLTHWHYVRDSEMRNIIPNHVHADFIINSAMPYELSIYKTKLESYFDKWVDVYKDDPLREDAFKRAARIQQVLKEITPLEDASFVPSDSVIREFIGGSSLQYH</sequence>
<evidence type="ECO:0000256" key="1">
    <source>
        <dbReference type="ARBA" id="ARBA00022741"/>
    </source>
</evidence>
<evidence type="ECO:0000259" key="4">
    <source>
        <dbReference type="PROSITE" id="PS51161"/>
    </source>
</evidence>
<name>A0A347ZW28_9CHLR</name>
<dbReference type="InterPro" id="IPR006083">
    <property type="entry name" value="PRK/URK"/>
</dbReference>
<evidence type="ECO:0000256" key="2">
    <source>
        <dbReference type="ARBA" id="ARBA00022840"/>
    </source>
</evidence>
<dbReference type="EMBL" id="QUMS01000003">
    <property type="protein sequence ID" value="REG07204.1"/>
    <property type="molecule type" value="Genomic_DNA"/>
</dbReference>
<accession>A0A347ZW28</accession>
<keyword evidence="6" id="KW-1185">Reference proteome</keyword>
<dbReference type="Gene3D" id="3.40.50.300">
    <property type="entry name" value="P-loop containing nucleotide triphosphate hydrolases"/>
    <property type="match status" value="1"/>
</dbReference>
<dbReference type="SMART" id="SM00382">
    <property type="entry name" value="AAA"/>
    <property type="match status" value="1"/>
</dbReference>
<keyword evidence="2 3" id="KW-0067">ATP-binding</keyword>
<reference evidence="5 6" key="1">
    <citation type="submission" date="2018-08" db="EMBL/GenBank/DDBJ databases">
        <title>Genomic Encyclopedia of Type Strains, Phase IV (KMG-IV): sequencing the most valuable type-strain genomes for metagenomic binning, comparative biology and taxonomic classification.</title>
        <authorList>
            <person name="Goeker M."/>
        </authorList>
    </citation>
    <scope>NUCLEOTIDE SEQUENCE [LARGE SCALE GENOMIC DNA]</scope>
    <source>
        <strain evidence="5 6">DSM 23923</strain>
    </source>
</reference>
<dbReference type="AlphaFoldDB" id="A0A347ZW28"/>
<feature type="domain" description="ATP-cone" evidence="4">
    <location>
        <begin position="5"/>
        <end position="98"/>
    </location>
</feature>
<dbReference type="Proteomes" id="UP000256388">
    <property type="component" value="Unassembled WGS sequence"/>
</dbReference>
<dbReference type="PANTHER" id="PTHR10285">
    <property type="entry name" value="URIDINE KINASE"/>
    <property type="match status" value="1"/>
</dbReference>
<evidence type="ECO:0000256" key="3">
    <source>
        <dbReference type="PROSITE-ProRule" id="PRU00492"/>
    </source>
</evidence>
<dbReference type="InterPro" id="IPR027417">
    <property type="entry name" value="P-loop_NTPase"/>
</dbReference>
<comment type="caution">
    <text evidence="5">The sequence shown here is derived from an EMBL/GenBank/DDBJ whole genome shotgun (WGS) entry which is preliminary data.</text>
</comment>
<evidence type="ECO:0000313" key="5">
    <source>
        <dbReference type="EMBL" id="REG07204.1"/>
    </source>
</evidence>
<organism evidence="5 6">
    <name type="scientific">Pelolinea submarina</name>
    <dbReference type="NCBI Taxonomy" id="913107"/>
    <lineage>
        <taxon>Bacteria</taxon>
        <taxon>Bacillati</taxon>
        <taxon>Chloroflexota</taxon>
        <taxon>Anaerolineae</taxon>
        <taxon>Anaerolineales</taxon>
        <taxon>Anaerolineaceae</taxon>
        <taxon>Pelolinea</taxon>
    </lineage>
</organism>
<dbReference type="InterPro" id="IPR005144">
    <property type="entry name" value="ATP-cone_dom"/>
</dbReference>
<dbReference type="GO" id="GO:0016301">
    <property type="term" value="F:kinase activity"/>
    <property type="evidence" value="ECO:0007669"/>
    <property type="project" value="UniProtKB-KW"/>
</dbReference>
<protein>
    <submittedName>
        <fullName evidence="5">Uridine kinase</fullName>
    </submittedName>
</protein>
<dbReference type="InterPro" id="IPR003593">
    <property type="entry name" value="AAA+_ATPase"/>
</dbReference>
<keyword evidence="5" id="KW-0418">Kinase</keyword>
<dbReference type="OrthoDB" id="9764644at2"/>
<proteinExistence type="predicted"/>
<dbReference type="CDD" id="cd02028">
    <property type="entry name" value="UMPK_like"/>
    <property type="match status" value="1"/>
</dbReference>